<feature type="compositionally biased region" description="Low complexity" evidence="1">
    <location>
        <begin position="63"/>
        <end position="81"/>
    </location>
</feature>
<dbReference type="eggNOG" id="COG3843">
    <property type="taxonomic scope" value="Bacteria"/>
</dbReference>
<dbReference type="Pfam" id="PF11843">
    <property type="entry name" value="DUF3363"/>
    <property type="match status" value="3"/>
</dbReference>
<dbReference type="STRING" id="721133.SAMN05216176_10873"/>
<evidence type="ECO:0000313" key="3">
    <source>
        <dbReference type="Proteomes" id="UP000007374"/>
    </source>
</evidence>
<dbReference type="PATRIC" id="fig|1231190.3.peg.4697"/>
<sequence>MGDFVSKIKGNLYGRPRRASWEARMSDDSDFRIRPGKPRSTRVPRTKTFINQVLRAARQASNTPVRGSSSPSRRVGTGRSTFGRGRNVISRNRLLGSHRRVVAKARIARHRGRAFRSAPISAHLSYLKREGVSRDGEKGVMFDADNDRADDLGFADRCQDDRHHFRFIISPEDAGQMEDLRAFTRDLAKQMEADLGTLLDWVAVEHWNTDNPHVHLLVRGVDDTGADLVISRDYISHGLRGRAEELVDAELGPKPEHEIRASLAREVEADRWTRLDREITRQSNELGYIDLRPEAKGPDDPQIRRLLVARLRHLEKMGLAADAGVNEWFVEPGAERVLRDLGHRGDIIKTMHNAFAGLGEERGVADFAIDPGKDGSPARLRHLEKMGLAADAGVNEWFVEPGAERVLRDLGHRGDIIKTMHNAFAGLGEERGVADFAIDPGKDGSPIIGRLVDKGLHDELTGEAYAVIDGTDGRAHHVRLRGIEALERTPPVGGIVEVRRFGGPDDPRPTIVLANRSDLDLQTQITAPGATWLDYRLVEKEAMPLGAGGFGRELREAMDARAEHLADEGFARREGQRIILQRNLLATLRRRELDAVGEQLSAETGLQHVKAQAGEYVAGTYRRQLSLSSGRFAVVEGIGPDGGRGFHLVPWSREIEHKLGQHISGVARSGGGIDWSLGRKRDLGL</sequence>
<dbReference type="InterPro" id="IPR021795">
    <property type="entry name" value="DUF3363"/>
</dbReference>
<comment type="caution">
    <text evidence="2">The sequence shown here is derived from an EMBL/GenBank/DDBJ whole genome shotgun (WGS) entry which is preliminary data.</text>
</comment>
<dbReference type="Proteomes" id="UP000007374">
    <property type="component" value="Unassembled WGS sequence"/>
</dbReference>
<evidence type="ECO:0000313" key="2">
    <source>
        <dbReference type="EMBL" id="EKF40068.1"/>
    </source>
</evidence>
<name>K2MXW1_9HYPH</name>
<feature type="region of interest" description="Disordered" evidence="1">
    <location>
        <begin position="57"/>
        <end position="83"/>
    </location>
</feature>
<evidence type="ECO:0000256" key="1">
    <source>
        <dbReference type="SAM" id="MobiDB-lite"/>
    </source>
</evidence>
<proteinExistence type="predicted"/>
<keyword evidence="3" id="KW-1185">Reference proteome</keyword>
<dbReference type="AlphaFoldDB" id="K2MXW1"/>
<dbReference type="EMBL" id="AMSI01000026">
    <property type="protein sequence ID" value="EKF40068.1"/>
    <property type="molecule type" value="Genomic_DNA"/>
</dbReference>
<gene>
    <name evidence="2" type="ORF">NA8A_22778</name>
</gene>
<accession>K2MXW1</accession>
<reference evidence="2 3" key="1">
    <citation type="journal article" date="2012" name="J. Bacteriol.">
        <title>Genome Sequence of Nitratireductor indicus Type Strain C115.</title>
        <authorList>
            <person name="Lai Q."/>
            <person name="Li G."/>
            <person name="Yu Z."/>
            <person name="Shao Z."/>
        </authorList>
    </citation>
    <scope>NUCLEOTIDE SEQUENCE [LARGE SCALE GENOMIC DNA]</scope>
    <source>
        <strain evidence="2 3">C115</strain>
    </source>
</reference>
<evidence type="ECO:0008006" key="4">
    <source>
        <dbReference type="Google" id="ProtNLM"/>
    </source>
</evidence>
<organism evidence="2 3">
    <name type="scientific">Nitratireductor indicus C115</name>
    <dbReference type="NCBI Taxonomy" id="1231190"/>
    <lineage>
        <taxon>Bacteria</taxon>
        <taxon>Pseudomonadati</taxon>
        <taxon>Pseudomonadota</taxon>
        <taxon>Alphaproteobacteria</taxon>
        <taxon>Hyphomicrobiales</taxon>
        <taxon>Phyllobacteriaceae</taxon>
        <taxon>Nitratireductor</taxon>
    </lineage>
</organism>
<protein>
    <recommendedName>
        <fullName evidence="4">Type VI secretion protein</fullName>
    </recommendedName>
</protein>